<dbReference type="InterPro" id="IPR036366">
    <property type="entry name" value="PGBDSf"/>
</dbReference>
<proteinExistence type="inferred from homology"/>
<keyword evidence="5 7" id="KW-0573">Peptidoglycan synthesis</keyword>
<dbReference type="GO" id="GO:0016740">
    <property type="term" value="F:transferase activity"/>
    <property type="evidence" value="ECO:0007669"/>
    <property type="project" value="UniProtKB-KW"/>
</dbReference>
<dbReference type="Gene3D" id="2.40.440.10">
    <property type="entry name" value="L,D-transpeptidase catalytic domain-like"/>
    <property type="match status" value="1"/>
</dbReference>
<evidence type="ECO:0000256" key="2">
    <source>
        <dbReference type="ARBA" id="ARBA00005992"/>
    </source>
</evidence>
<dbReference type="PANTHER" id="PTHR41533">
    <property type="entry name" value="L,D-TRANSPEPTIDASE HI_1667-RELATED"/>
    <property type="match status" value="1"/>
</dbReference>
<dbReference type="GO" id="GO:0009252">
    <property type="term" value="P:peptidoglycan biosynthetic process"/>
    <property type="evidence" value="ECO:0007669"/>
    <property type="project" value="UniProtKB-UniPathway"/>
</dbReference>
<evidence type="ECO:0000256" key="8">
    <source>
        <dbReference type="SAM" id="SignalP"/>
    </source>
</evidence>
<dbReference type="PANTHER" id="PTHR41533:SF2">
    <property type="entry name" value="BLR7131 PROTEIN"/>
    <property type="match status" value="1"/>
</dbReference>
<keyword evidence="6 7" id="KW-0961">Cell wall biogenesis/degradation</keyword>
<evidence type="ECO:0000313" key="10">
    <source>
        <dbReference type="EMBL" id="PUE63376.1"/>
    </source>
</evidence>
<comment type="pathway">
    <text evidence="1 7">Cell wall biogenesis; peptidoglycan biosynthesis.</text>
</comment>
<accession>A0A363CW97</accession>
<dbReference type="SUPFAM" id="SSF47090">
    <property type="entry name" value="PGBD-like"/>
    <property type="match status" value="1"/>
</dbReference>
<evidence type="ECO:0000256" key="3">
    <source>
        <dbReference type="ARBA" id="ARBA00022679"/>
    </source>
</evidence>
<dbReference type="Pfam" id="PF03734">
    <property type="entry name" value="YkuD"/>
    <property type="match status" value="1"/>
</dbReference>
<dbReference type="AlphaFoldDB" id="A0A363CW97"/>
<keyword evidence="4 7" id="KW-0133">Cell shape</keyword>
<dbReference type="OrthoDB" id="9778545at2"/>
<evidence type="ECO:0000256" key="6">
    <source>
        <dbReference type="ARBA" id="ARBA00023316"/>
    </source>
</evidence>
<organism evidence="10 11">
    <name type="scientific">Arcobacter caeni</name>
    <dbReference type="NCBI Taxonomy" id="1912877"/>
    <lineage>
        <taxon>Bacteria</taxon>
        <taxon>Pseudomonadati</taxon>
        <taxon>Campylobacterota</taxon>
        <taxon>Epsilonproteobacteria</taxon>
        <taxon>Campylobacterales</taxon>
        <taxon>Arcobacteraceae</taxon>
        <taxon>Arcobacter</taxon>
    </lineage>
</organism>
<dbReference type="InterPro" id="IPR045380">
    <property type="entry name" value="LD_TPept_scaffold_dom"/>
</dbReference>
<dbReference type="Gene3D" id="1.10.101.10">
    <property type="entry name" value="PGBD-like superfamily/PGBD"/>
    <property type="match status" value="1"/>
</dbReference>
<evidence type="ECO:0000256" key="4">
    <source>
        <dbReference type="ARBA" id="ARBA00022960"/>
    </source>
</evidence>
<dbReference type="InterPro" id="IPR038063">
    <property type="entry name" value="Transpep_catalytic_dom"/>
</dbReference>
<keyword evidence="3" id="KW-0808">Transferase</keyword>
<evidence type="ECO:0000313" key="11">
    <source>
        <dbReference type="Proteomes" id="UP000251135"/>
    </source>
</evidence>
<feature type="domain" description="L,D-TPase catalytic" evidence="9">
    <location>
        <begin position="351"/>
        <end position="531"/>
    </location>
</feature>
<dbReference type="Pfam" id="PF20142">
    <property type="entry name" value="Scaffold"/>
    <property type="match status" value="1"/>
</dbReference>
<dbReference type="UniPathway" id="UPA00219"/>
<feature type="chain" id="PRO_5016868514" description="L,D-TPase catalytic domain-containing protein" evidence="8">
    <location>
        <begin position="22"/>
        <end position="587"/>
    </location>
</feature>
<sequence>MPKLKLIVFALLINYSLFANTQNSFETDSKKNIKSLLTKNYENLLISKVNLENYYYTNDFKPYWINEKGVKDIGLSLLDKIKNDPVLKPHVSQLFRLDEVMNTLNSLDKSNPKYLENLVRIDFMLTELFDRYVTYLTKGSIKWSTFEEKLTELEKETEIKASWNKYSLNKDSKLLLKKVIEKNDLSSVLDEIDFNYPQVKELISAIGELEKVSAKGGYTKIPESKSLRIGDVSETLPYLRKRLFESNDLSLKCENNIEAQNLITHSINTNENALNEVNPELERLSKNCENIFDEDLKNAVISFQKKHGLSSDGVVGGQTQRFLNISADKKISIIRLNLERMRWLPRDLGEKYLVINVPEYKLRLYENNQIVLNMAVIVGDKKFPTPIFSDKISYVVLNPSWNIPDSIAKNEIIPKLLKDPNYLADKGIDIYAGWNGNPEKVDSKNIIDGAILEDEEYLRNFRFSQTSNHDNPLGKMKFMFPNKYSVYIHDTPAKSLFANARRAYSHGCIRLSKPEELLSIIANEDKNLDILKANEILSSKVSEKSISLDKKIPIHIIYLTSWVDENGVLQFRDDIYNFDKIQKELLF</sequence>
<dbReference type="CDD" id="cd16913">
    <property type="entry name" value="YkuD_like"/>
    <property type="match status" value="1"/>
</dbReference>
<feature type="active site" description="Proton donor/acceptor" evidence="7">
    <location>
        <position position="489"/>
    </location>
</feature>
<comment type="caution">
    <text evidence="10">The sequence shown here is derived from an EMBL/GenBank/DDBJ whole genome shotgun (WGS) entry which is preliminary data.</text>
</comment>
<dbReference type="Pfam" id="PF01471">
    <property type="entry name" value="PG_binding_1"/>
    <property type="match status" value="1"/>
</dbReference>
<keyword evidence="8" id="KW-0732">Signal</keyword>
<dbReference type="Proteomes" id="UP000251135">
    <property type="component" value="Unassembled WGS sequence"/>
</dbReference>
<dbReference type="GO" id="GO:0071555">
    <property type="term" value="P:cell wall organization"/>
    <property type="evidence" value="ECO:0007669"/>
    <property type="project" value="UniProtKB-UniRule"/>
</dbReference>
<dbReference type="PROSITE" id="PS52029">
    <property type="entry name" value="LD_TPASE"/>
    <property type="match status" value="1"/>
</dbReference>
<evidence type="ECO:0000259" key="9">
    <source>
        <dbReference type="PROSITE" id="PS52029"/>
    </source>
</evidence>
<dbReference type="InterPro" id="IPR002477">
    <property type="entry name" value="Peptidoglycan-bd-like"/>
</dbReference>
<comment type="similarity">
    <text evidence="2">Belongs to the YkuD family.</text>
</comment>
<name>A0A363CW97_9BACT</name>
<dbReference type="InterPro" id="IPR052905">
    <property type="entry name" value="LD-transpeptidase_YkuD-like"/>
</dbReference>
<protein>
    <recommendedName>
        <fullName evidence="9">L,D-TPase catalytic domain-containing protein</fullName>
    </recommendedName>
</protein>
<dbReference type="InterPro" id="IPR005490">
    <property type="entry name" value="LD_TPept_cat_dom"/>
</dbReference>
<dbReference type="GO" id="GO:0004180">
    <property type="term" value="F:carboxypeptidase activity"/>
    <property type="evidence" value="ECO:0007669"/>
    <property type="project" value="UniProtKB-ARBA"/>
</dbReference>
<keyword evidence="11" id="KW-1185">Reference proteome</keyword>
<gene>
    <name evidence="10" type="ORF">B0174_11585</name>
</gene>
<dbReference type="SUPFAM" id="SSF141523">
    <property type="entry name" value="L,D-transpeptidase catalytic domain-like"/>
    <property type="match status" value="1"/>
</dbReference>
<feature type="signal peptide" evidence="8">
    <location>
        <begin position="1"/>
        <end position="21"/>
    </location>
</feature>
<evidence type="ECO:0000256" key="5">
    <source>
        <dbReference type="ARBA" id="ARBA00022984"/>
    </source>
</evidence>
<dbReference type="InterPro" id="IPR036365">
    <property type="entry name" value="PGBD-like_sf"/>
</dbReference>
<dbReference type="RefSeq" id="WP_108561172.1">
    <property type="nucleotide sequence ID" value="NZ_MUXE01000025.1"/>
</dbReference>
<evidence type="ECO:0000256" key="1">
    <source>
        <dbReference type="ARBA" id="ARBA00004752"/>
    </source>
</evidence>
<feature type="active site" description="Nucleophile" evidence="7">
    <location>
        <position position="508"/>
    </location>
</feature>
<evidence type="ECO:0000256" key="7">
    <source>
        <dbReference type="PROSITE-ProRule" id="PRU01373"/>
    </source>
</evidence>
<dbReference type="EMBL" id="MUXE01000025">
    <property type="protein sequence ID" value="PUE63376.1"/>
    <property type="molecule type" value="Genomic_DNA"/>
</dbReference>
<dbReference type="GO" id="GO:0008360">
    <property type="term" value="P:regulation of cell shape"/>
    <property type="evidence" value="ECO:0007669"/>
    <property type="project" value="UniProtKB-UniRule"/>
</dbReference>
<reference evidence="10 11" key="1">
    <citation type="submission" date="2017-02" db="EMBL/GenBank/DDBJ databases">
        <title>Arcobacter caeni sp. nov, a new Arcobacter species isolated from reclaimed water.</title>
        <authorList>
            <person name="Figueras M.J."/>
            <person name="Perez-Cataluna A."/>
            <person name="Salas-Masso N."/>
        </authorList>
    </citation>
    <scope>NUCLEOTIDE SEQUENCE [LARGE SCALE GENOMIC DNA]</scope>
    <source>
        <strain evidence="10 11">RW17-10</strain>
    </source>
</reference>